<dbReference type="STRING" id="1838286.Verru16b_03209"/>
<evidence type="ECO:0000259" key="3">
    <source>
        <dbReference type="Pfam" id="PF08719"/>
    </source>
</evidence>
<accession>A0A1D8AYY3</accession>
<dbReference type="CDD" id="cd15457">
    <property type="entry name" value="NADAR"/>
    <property type="match status" value="1"/>
</dbReference>
<comment type="catalytic activity">
    <reaction evidence="2">
        <text>2,5-diamino-6-hydroxy-4-(5-phosphoribosylamino)-pyrimidine + H2O = 2,5,6-triamino-4-hydroxypyrimidine + D-ribose 5-phosphate</text>
        <dbReference type="Rhea" id="RHEA:23436"/>
        <dbReference type="ChEBI" id="CHEBI:15377"/>
        <dbReference type="ChEBI" id="CHEBI:58614"/>
        <dbReference type="ChEBI" id="CHEBI:78346"/>
        <dbReference type="ChEBI" id="CHEBI:137796"/>
    </reaction>
</comment>
<protein>
    <submittedName>
        <fullName evidence="4">Swarming motility protein YbiA</fullName>
    </submittedName>
</protein>
<reference evidence="4 5" key="1">
    <citation type="submission" date="2016-06" db="EMBL/GenBank/DDBJ databases">
        <title>Three novel species with peptidoglycan cell walls form the new genus Lacunisphaera gen. nov. in the family Opitutaceae of the verrucomicrobial subdivision 4.</title>
        <authorList>
            <person name="Rast P."/>
            <person name="Gloeckner I."/>
            <person name="Jogler M."/>
            <person name="Boedeker C."/>
            <person name="Jeske O."/>
            <person name="Wiegand S."/>
            <person name="Reinhardt R."/>
            <person name="Schumann P."/>
            <person name="Rohde M."/>
            <person name="Spring S."/>
            <person name="Gloeckner F.O."/>
            <person name="Jogler C."/>
        </authorList>
    </citation>
    <scope>NUCLEOTIDE SEQUENCE [LARGE SCALE GENOMIC DNA]</scope>
    <source>
        <strain evidence="4 5">IG16b</strain>
    </source>
</reference>
<evidence type="ECO:0000313" key="5">
    <source>
        <dbReference type="Proteomes" id="UP000095228"/>
    </source>
</evidence>
<dbReference type="KEGG" id="obg:Verru16b_03209"/>
<dbReference type="Gene3D" id="1.10.357.40">
    <property type="entry name" value="YbiA-like"/>
    <property type="match status" value="1"/>
</dbReference>
<dbReference type="RefSeq" id="WP_083270411.1">
    <property type="nucleotide sequence ID" value="NZ_CP016094.1"/>
</dbReference>
<gene>
    <name evidence="4" type="primary">ybiA</name>
    <name evidence="4" type="ORF">Verru16b_03209</name>
</gene>
<dbReference type="InterPro" id="IPR012816">
    <property type="entry name" value="NADAR"/>
</dbReference>
<feature type="domain" description="NADAR" evidence="3">
    <location>
        <begin position="15"/>
        <end position="146"/>
    </location>
</feature>
<dbReference type="Proteomes" id="UP000095228">
    <property type="component" value="Chromosome"/>
</dbReference>
<dbReference type="EMBL" id="CP016094">
    <property type="protein sequence ID" value="AOS46113.1"/>
    <property type="molecule type" value="Genomic_DNA"/>
</dbReference>
<name>A0A1D8AYY3_9BACT</name>
<dbReference type="SUPFAM" id="SSF143990">
    <property type="entry name" value="YbiA-like"/>
    <property type="match status" value="1"/>
</dbReference>
<evidence type="ECO:0000256" key="2">
    <source>
        <dbReference type="ARBA" id="ARBA00000751"/>
    </source>
</evidence>
<dbReference type="OrthoDB" id="67297at2"/>
<proteinExistence type="predicted"/>
<comment type="catalytic activity">
    <reaction evidence="1">
        <text>5-amino-6-(5-phospho-D-ribosylamino)uracil + H2O = 5,6-diaminouracil + D-ribose 5-phosphate</text>
        <dbReference type="Rhea" id="RHEA:55020"/>
        <dbReference type="ChEBI" id="CHEBI:15377"/>
        <dbReference type="ChEBI" id="CHEBI:46252"/>
        <dbReference type="ChEBI" id="CHEBI:58453"/>
        <dbReference type="ChEBI" id="CHEBI:78346"/>
    </reaction>
</comment>
<dbReference type="Pfam" id="PF08719">
    <property type="entry name" value="NADAR"/>
    <property type="match status" value="1"/>
</dbReference>
<evidence type="ECO:0000313" key="4">
    <source>
        <dbReference type="EMBL" id="AOS46113.1"/>
    </source>
</evidence>
<dbReference type="NCBIfam" id="TIGR02464">
    <property type="entry name" value="ribofla_fusion"/>
    <property type="match status" value="1"/>
</dbReference>
<sequence>MEPSRILFSKLRGPYRLLPNFAPTAVSIDEVLWTSVEHYYQAQKFSQLFYQDLIKKAPTAWDAAKLGRQHPDKYRSDWESIKITVMHLALRAKARQHAQVAELLLASGDAVLIEESKHDAFWGNGPDGMGQNHLGRLWMIVRDEIRGAREEVELSWPNRILFPLSEELVPSNTRIRDAMIRSLHEGRVTPKEPFLSGTYRRKITKNGYLRIPRYWLLQWDNDVKAVFKKMAIRLPAVNQVMKWRISVFPKDDDAIVALETAKYADKCDQSRGYCEWLPGCYRATITSRKGYMKLDAPVLRALLTHGNEVELMGNMSLIRLYQQGAKERQIRRGYLEMKDLLGEDKPSLYQ</sequence>
<dbReference type="InterPro" id="IPR037238">
    <property type="entry name" value="YbiA-like_sf"/>
</dbReference>
<keyword evidence="5" id="KW-1185">Reference proteome</keyword>
<dbReference type="AlphaFoldDB" id="A0A1D8AYY3"/>
<organism evidence="4 5">
    <name type="scientific">Lacunisphaera limnophila</name>
    <dbReference type="NCBI Taxonomy" id="1838286"/>
    <lineage>
        <taxon>Bacteria</taxon>
        <taxon>Pseudomonadati</taxon>
        <taxon>Verrucomicrobiota</taxon>
        <taxon>Opitutia</taxon>
        <taxon>Opitutales</taxon>
        <taxon>Opitutaceae</taxon>
        <taxon>Lacunisphaera</taxon>
    </lineage>
</organism>
<evidence type="ECO:0000256" key="1">
    <source>
        <dbReference type="ARBA" id="ARBA00000022"/>
    </source>
</evidence>